<evidence type="ECO:0000256" key="4">
    <source>
        <dbReference type="SAM" id="MobiDB-lite"/>
    </source>
</evidence>
<dbReference type="AlphaFoldDB" id="A0A3A4B1I0"/>
<keyword evidence="5" id="KW-0472">Membrane</keyword>
<dbReference type="GO" id="GO:0007155">
    <property type="term" value="P:cell adhesion"/>
    <property type="evidence" value="ECO:0007669"/>
    <property type="project" value="UniProtKB-KW"/>
</dbReference>
<accession>A0A3A4B1I0</accession>
<feature type="domain" description="Chaplin" evidence="7">
    <location>
        <begin position="269"/>
        <end position="309"/>
    </location>
</feature>
<feature type="domain" description="Chaplin" evidence="7">
    <location>
        <begin position="197"/>
        <end position="237"/>
    </location>
</feature>
<feature type="domain" description="Chaplin" evidence="7">
    <location>
        <begin position="143"/>
        <end position="183"/>
    </location>
</feature>
<keyword evidence="9" id="KW-1185">Reference proteome</keyword>
<keyword evidence="1" id="KW-0134">Cell wall</keyword>
<feature type="compositionally biased region" description="Low complexity" evidence="4">
    <location>
        <begin position="65"/>
        <end position="74"/>
    </location>
</feature>
<reference evidence="8 9" key="1">
    <citation type="submission" date="2018-09" db="EMBL/GenBank/DDBJ databases">
        <title>YIM 75507 draft genome.</title>
        <authorList>
            <person name="Tang S."/>
            <person name="Feng Y."/>
        </authorList>
    </citation>
    <scope>NUCLEOTIDE SEQUENCE [LARGE SCALE GENOMIC DNA]</scope>
    <source>
        <strain evidence="8 9">YIM 75507</strain>
    </source>
</reference>
<keyword evidence="5" id="KW-0812">Transmembrane</keyword>
<feature type="transmembrane region" description="Helical" evidence="5">
    <location>
        <begin position="567"/>
        <end position="588"/>
    </location>
</feature>
<comment type="caution">
    <text evidence="8">The sequence shown here is derived from an EMBL/GenBank/DDBJ whole genome shotgun (WGS) entry which is preliminary data.</text>
</comment>
<feature type="compositionally biased region" description="Gly residues" evidence="4">
    <location>
        <begin position="79"/>
        <end position="95"/>
    </location>
</feature>
<evidence type="ECO:0000256" key="2">
    <source>
        <dbReference type="ARBA" id="ARBA00022889"/>
    </source>
</evidence>
<name>A0A3A4B1I0_9ACTN</name>
<protein>
    <submittedName>
        <fullName evidence="8">DUF320 domain-containing protein</fullName>
    </submittedName>
</protein>
<dbReference type="Pfam" id="PF03777">
    <property type="entry name" value="ChpA-C"/>
    <property type="match status" value="3"/>
</dbReference>
<evidence type="ECO:0000313" key="9">
    <source>
        <dbReference type="Proteomes" id="UP000265768"/>
    </source>
</evidence>
<feature type="region of interest" description="Disordered" evidence="4">
    <location>
        <begin position="65"/>
        <end position="95"/>
    </location>
</feature>
<dbReference type="RefSeq" id="WP_119927204.1">
    <property type="nucleotide sequence ID" value="NZ_QZEY01000005.1"/>
</dbReference>
<evidence type="ECO:0000256" key="1">
    <source>
        <dbReference type="ARBA" id="ARBA00022512"/>
    </source>
</evidence>
<evidence type="ECO:0000259" key="7">
    <source>
        <dbReference type="PROSITE" id="PS51884"/>
    </source>
</evidence>
<dbReference type="EMBL" id="QZEY01000005">
    <property type="protein sequence ID" value="RJL31887.1"/>
    <property type="molecule type" value="Genomic_DNA"/>
</dbReference>
<evidence type="ECO:0000313" key="8">
    <source>
        <dbReference type="EMBL" id="RJL31887.1"/>
    </source>
</evidence>
<organism evidence="8 9">
    <name type="scientific">Bailinhaonella thermotolerans</name>
    <dbReference type="NCBI Taxonomy" id="1070861"/>
    <lineage>
        <taxon>Bacteria</taxon>
        <taxon>Bacillati</taxon>
        <taxon>Actinomycetota</taxon>
        <taxon>Actinomycetes</taxon>
        <taxon>Streptosporangiales</taxon>
        <taxon>Streptosporangiaceae</taxon>
        <taxon>Bailinhaonella</taxon>
    </lineage>
</organism>
<feature type="chain" id="PRO_5017268804" evidence="6">
    <location>
        <begin position="30"/>
        <end position="596"/>
    </location>
</feature>
<gene>
    <name evidence="8" type="ORF">D5H75_15615</name>
</gene>
<keyword evidence="1" id="KW-0964">Secreted</keyword>
<evidence type="ECO:0000256" key="3">
    <source>
        <dbReference type="ARBA" id="ARBA00023087"/>
    </source>
</evidence>
<feature type="domain" description="Chaplin" evidence="7">
    <location>
        <begin position="34"/>
        <end position="74"/>
    </location>
</feature>
<keyword evidence="2" id="KW-0130">Cell adhesion</keyword>
<feature type="domain" description="Chaplin" evidence="7">
    <location>
        <begin position="88"/>
        <end position="128"/>
    </location>
</feature>
<dbReference type="OrthoDB" id="3544424at2"/>
<evidence type="ECO:0000256" key="6">
    <source>
        <dbReference type="SAM" id="SignalP"/>
    </source>
</evidence>
<feature type="region of interest" description="Disordered" evidence="4">
    <location>
        <begin position="428"/>
        <end position="462"/>
    </location>
</feature>
<dbReference type="InterPro" id="IPR005528">
    <property type="entry name" value="ChpA-H"/>
</dbReference>
<feature type="compositionally biased region" description="Gly residues" evidence="4">
    <location>
        <begin position="431"/>
        <end position="441"/>
    </location>
</feature>
<feature type="signal peptide" evidence="6">
    <location>
        <begin position="1"/>
        <end position="29"/>
    </location>
</feature>
<dbReference type="Proteomes" id="UP000265768">
    <property type="component" value="Unassembled WGS sequence"/>
</dbReference>
<dbReference type="PROSITE" id="PS51884">
    <property type="entry name" value="CHAPLIN"/>
    <property type="match status" value="5"/>
</dbReference>
<keyword evidence="3" id="KW-0034">Amyloid</keyword>
<keyword evidence="6" id="KW-0732">Signal</keyword>
<evidence type="ECO:0000256" key="5">
    <source>
        <dbReference type="SAM" id="Phobius"/>
    </source>
</evidence>
<proteinExistence type="predicted"/>
<keyword evidence="5" id="KW-1133">Transmembrane helix</keyword>
<sequence length="596" mass="56292">MRTWAKGSAFLAASVVVMGGGVAGATAHADTDGQSSVGGGNQVNLPVSAPIDISGNSVAGFGRSRAGSVGGASVDNGRRGGTGSTSGRSSVGGGNQITAPISAPINACGNAVSLFGNADAGCKGGATVRNNGGVGGRGTTSGKSSVLGGNQVTAPISAPINVCGNAVAIFGQAVAGCKGGASVDNGGGRGAGHTSGQSSVGGGNQVFAPIAAPVNVCGNAAAVFGQAVAGCKGGATVDNGGGKGNHSARPYAQRRHQNGHVFGFVTDGRSSVVGGNQVVSGVTAPINVCGNAVAVLGDAAAGCVGGADNTGQAGKGRNPFTVPRNKTAKADGGGLLPSLPLAPGDLGSKAGGLTSGKVGGLTGGKAAGIASGQTGGGLAEREAAKYYRSAQLPPVPAVGDPTDTFGLPELPLLPDVGGIAGGLPGGDQAKGLGGKGSGKGKGLGKGKGKGVLPGGKGKGKAAVPGHVRHAATDMPALVPVKNALQGVPVGDGLPSAGKLSADKLPVDGLPTEGLPTDDLPTGGLPSTDGLPGSGIADVGLPAADGLPLGKAGLMSAEQPGLTGMNNASLAALLLGGLFAASAAVSAFARRALRRVK</sequence>